<reference evidence="2" key="1">
    <citation type="submission" date="2016-07" db="EMBL/GenBank/DDBJ databases">
        <title>Nontailed viruses are major unrecognized killers of bacteria in the ocean.</title>
        <authorList>
            <person name="Kauffman K."/>
            <person name="Hussain F."/>
            <person name="Yang J."/>
            <person name="Arevalo P."/>
            <person name="Brown J."/>
            <person name="Cutler M."/>
            <person name="Kelly L."/>
            <person name="Polz M.F."/>
        </authorList>
    </citation>
    <scope>NUCLEOTIDE SEQUENCE [LARGE SCALE GENOMIC DNA]</scope>
    <source>
        <strain evidence="2">10N.286.54.F3</strain>
    </source>
</reference>
<dbReference type="AlphaFoldDB" id="A0A2N7CHA7"/>
<dbReference type="RefSeq" id="WP_102482100.1">
    <property type="nucleotide sequence ID" value="NZ_MCSW01000113.1"/>
</dbReference>
<evidence type="ECO:0000313" key="2">
    <source>
        <dbReference type="Proteomes" id="UP000235405"/>
    </source>
</evidence>
<organism evidence="1 2">
    <name type="scientific">Vibrio splendidus</name>
    <dbReference type="NCBI Taxonomy" id="29497"/>
    <lineage>
        <taxon>Bacteria</taxon>
        <taxon>Pseudomonadati</taxon>
        <taxon>Pseudomonadota</taxon>
        <taxon>Gammaproteobacteria</taxon>
        <taxon>Vibrionales</taxon>
        <taxon>Vibrionaceae</taxon>
        <taxon>Vibrio</taxon>
    </lineage>
</organism>
<evidence type="ECO:0000313" key="1">
    <source>
        <dbReference type="EMBL" id="PMF25584.1"/>
    </source>
</evidence>
<accession>A0A2N7CHA7</accession>
<name>A0A2N7CHA7_VIBSP</name>
<dbReference type="EMBL" id="MCSW01000113">
    <property type="protein sequence ID" value="PMF25584.1"/>
    <property type="molecule type" value="Genomic_DNA"/>
</dbReference>
<gene>
    <name evidence="1" type="ORF">BCV19_00600</name>
</gene>
<dbReference type="Proteomes" id="UP000235405">
    <property type="component" value="Unassembled WGS sequence"/>
</dbReference>
<comment type="caution">
    <text evidence="1">The sequence shown here is derived from an EMBL/GenBank/DDBJ whole genome shotgun (WGS) entry which is preliminary data.</text>
</comment>
<proteinExistence type="predicted"/>
<sequence length="208" mass="24189">MEVTSVNLLLNRASESCNFEDELDATNDSNTETTDVEIAEQDSEDKKVNRLVEKQRLVKELARTQTFARHKNKYSAALLSKNKFGQVKKSWRRDEKSELESQNLAYNLSIVQTLGGIPFSSNDTVVIKKPIAITQPRISGERMVKWHIEAQLNASYQAVPRAFALSDRLFYETQKIKSYRVLYQNRYYLFEFEGGEMKEYCEEKHDRT</sequence>
<protein>
    <submittedName>
        <fullName evidence="1">Uncharacterized protein</fullName>
    </submittedName>
</protein>